<dbReference type="InterPro" id="IPR032675">
    <property type="entry name" value="LRR_dom_sf"/>
</dbReference>
<dbReference type="GO" id="GO:0019005">
    <property type="term" value="C:SCF ubiquitin ligase complex"/>
    <property type="evidence" value="ECO:0007669"/>
    <property type="project" value="TreeGrafter"/>
</dbReference>
<dbReference type="EMBL" id="GL377305">
    <property type="protein sequence ID" value="EFI97964.1"/>
    <property type="molecule type" value="Genomic_DNA"/>
</dbReference>
<dbReference type="PANTHER" id="PTHR13318:SF105">
    <property type="entry name" value="F-BOX_LRR-REPEAT PROTEIN 3"/>
    <property type="match status" value="1"/>
</dbReference>
<organism evidence="2">
    <name type="scientific">Schizophyllum commune (strain H4-8 / FGSC 9210)</name>
    <name type="common">Split gill fungus</name>
    <dbReference type="NCBI Taxonomy" id="578458"/>
    <lineage>
        <taxon>Eukaryota</taxon>
        <taxon>Fungi</taxon>
        <taxon>Dikarya</taxon>
        <taxon>Basidiomycota</taxon>
        <taxon>Agaricomycotina</taxon>
        <taxon>Agaricomycetes</taxon>
        <taxon>Agaricomycetidae</taxon>
        <taxon>Agaricales</taxon>
        <taxon>Schizophyllaceae</taxon>
        <taxon>Schizophyllum</taxon>
    </lineage>
</organism>
<dbReference type="RefSeq" id="XP_003032867.1">
    <property type="nucleotide sequence ID" value="XM_003032821.1"/>
</dbReference>
<dbReference type="Proteomes" id="UP000007431">
    <property type="component" value="Unassembled WGS sequence"/>
</dbReference>
<feature type="non-terminal residue" evidence="1">
    <location>
        <position position="881"/>
    </location>
</feature>
<keyword evidence="2" id="KW-1185">Reference proteome</keyword>
<dbReference type="GO" id="GO:0031146">
    <property type="term" value="P:SCF-dependent proteasomal ubiquitin-dependent protein catabolic process"/>
    <property type="evidence" value="ECO:0007669"/>
    <property type="project" value="TreeGrafter"/>
</dbReference>
<evidence type="ECO:0000313" key="2">
    <source>
        <dbReference type="Proteomes" id="UP000007431"/>
    </source>
</evidence>
<dbReference type="KEGG" id="scm:SCHCO_02665824"/>
<dbReference type="AlphaFoldDB" id="D8Q1M7"/>
<gene>
    <name evidence="1" type="ORF">SCHCODRAFT_108304</name>
</gene>
<evidence type="ECO:0000313" key="1">
    <source>
        <dbReference type="EMBL" id="EFI97964.1"/>
    </source>
</evidence>
<dbReference type="Gene3D" id="3.80.10.10">
    <property type="entry name" value="Ribonuclease Inhibitor"/>
    <property type="match status" value="2"/>
</dbReference>
<evidence type="ECO:0008006" key="3">
    <source>
        <dbReference type="Google" id="ProtNLM"/>
    </source>
</evidence>
<proteinExistence type="predicted"/>
<dbReference type="InParanoid" id="D8Q1M7"/>
<name>D8Q1M7_SCHCM</name>
<protein>
    <recommendedName>
        <fullName evidence="3">F-box domain-containing protein</fullName>
    </recommendedName>
</protein>
<dbReference type="OrthoDB" id="2447803at2759"/>
<dbReference type="OMA" id="VCTHEIL"/>
<dbReference type="PANTHER" id="PTHR13318">
    <property type="entry name" value="PARTNER OF PAIRED, ISOFORM B-RELATED"/>
    <property type="match status" value="1"/>
</dbReference>
<accession>D8Q1M7</accession>
<dbReference type="GeneID" id="9595967"/>
<dbReference type="SUPFAM" id="SSF52047">
    <property type="entry name" value="RNI-like"/>
    <property type="match status" value="2"/>
</dbReference>
<dbReference type="HOGENOM" id="CLU_326818_0_0_1"/>
<sequence length="881" mass="97751">MPSEGLTRNVLACPPPAPLCPMLRELGLAGITGNATRIPGEWLPTMLDMLLGENLDTFYLTVDQLNAPLSVPPSRIVNACPHLQTLGLHFLSAADGQLGTLFDAFLSHTYLSTIDLLACDIPVQVPESLSRLPHLKKLSMMDLSAICNHSTPNYSPDSFPALTSLVLGGSGMHPTTLHTMMGAWSTRRPLQSVVLQTTNSRTDMQGWKLQHTTECIQQHCDHASLRKIIIHSPEPSGADLDRHDISAMSPFRNLATLRINLIDGRCALTDDDVAAMASWWPLIEELCIMPDKTSDLGILPTLSSLSSLARGCSRLHTLELPFSAQLIPPVVASQQSLTKMSIMWYAPIEDSDGVLQFLRSTFPKLRSMRFGGYSGRIMYLDGTFPRSRAWESVWHSEEADLCRIARVSKDWLNCANPLIWERIPDIGHLLALLPAASLPKKVRRGSKTLTLSRPLEQDDWAPVSRLARFVRYVPQVMNGAYRIVLDDGVAASVVACPPAAPLCPSMRELTVNARYFAEADELRCILGMFLARGTVSLSLFGRPYSALHADPQQIIGTSPHLRTLKLQFFEAGDGRVAAFIDALHAHQSLTNLDLMLSEDLVQVLDSLARMPRLWTLKLMRYHDSEGYPTHISLPSGAFPCLRSFTLYGGIYLTTLHTMMNAWGVKPLLTLRLNKIRRPPGMALLATTERIQRHCEHASLVHLKIHCTLGTENTRLQLSFGDLFPLSSFRQLATLEIELDEDGNSLTDDDVIAMASWWPFLEVLQICLHHTRDDGPLPTLASLSALARACPHLHKLELPINASLVPPVASSQQSLVELRFMWYAPIGNQDEVVQFLHSTFPNLRELIPDYGVYHGRQILDDTATPTGDAWERVANRLAELTA</sequence>
<dbReference type="VEuPathDB" id="FungiDB:SCHCODRAFT_02665824"/>
<reference evidence="1 2" key="1">
    <citation type="journal article" date="2010" name="Nat. Biotechnol.">
        <title>Genome sequence of the model mushroom Schizophyllum commune.</title>
        <authorList>
            <person name="Ohm R.A."/>
            <person name="de Jong J.F."/>
            <person name="Lugones L.G."/>
            <person name="Aerts A."/>
            <person name="Kothe E."/>
            <person name="Stajich J.E."/>
            <person name="de Vries R.P."/>
            <person name="Record E."/>
            <person name="Levasseur A."/>
            <person name="Baker S.E."/>
            <person name="Bartholomew K.A."/>
            <person name="Coutinho P.M."/>
            <person name="Erdmann S."/>
            <person name="Fowler T.J."/>
            <person name="Gathman A.C."/>
            <person name="Lombard V."/>
            <person name="Henrissat B."/>
            <person name="Knabe N."/>
            <person name="Kuees U."/>
            <person name="Lilly W.W."/>
            <person name="Lindquist E."/>
            <person name="Lucas S."/>
            <person name="Magnuson J.K."/>
            <person name="Piumi F."/>
            <person name="Raudaskoski M."/>
            <person name="Salamov A."/>
            <person name="Schmutz J."/>
            <person name="Schwarze F.W.M.R."/>
            <person name="vanKuyk P.A."/>
            <person name="Horton J.S."/>
            <person name="Grigoriev I.V."/>
            <person name="Woesten H.A.B."/>
        </authorList>
    </citation>
    <scope>NUCLEOTIDE SEQUENCE [LARGE SCALE GENOMIC DNA]</scope>
    <source>
        <strain evidence="2">H4-8 / FGSC 9210</strain>
    </source>
</reference>